<protein>
    <submittedName>
        <fullName evidence="16">TonB-dependent receptor protein</fullName>
    </submittedName>
</protein>
<evidence type="ECO:0000256" key="4">
    <source>
        <dbReference type="ARBA" id="ARBA00022452"/>
    </source>
</evidence>
<evidence type="ECO:0000256" key="11">
    <source>
        <dbReference type="ARBA" id="ARBA00023237"/>
    </source>
</evidence>
<comment type="similarity">
    <text evidence="2 12 13">Belongs to the TonB-dependent receptor family.</text>
</comment>
<name>A0AAX2HBZ7_9PSED</name>
<evidence type="ECO:0000256" key="3">
    <source>
        <dbReference type="ARBA" id="ARBA00022448"/>
    </source>
</evidence>
<dbReference type="GO" id="GO:0009279">
    <property type="term" value="C:cell outer membrane"/>
    <property type="evidence" value="ECO:0007669"/>
    <property type="project" value="UniProtKB-SubCell"/>
</dbReference>
<accession>A0AAX2HBZ7</accession>
<keyword evidence="5" id="KW-0410">Iron transport</keyword>
<dbReference type="InterPro" id="IPR037066">
    <property type="entry name" value="Plug_dom_sf"/>
</dbReference>
<comment type="subcellular location">
    <subcellularLocation>
        <location evidence="1 12">Cell outer membrane</location>
        <topology evidence="1 12">Multi-pass membrane protein</topology>
    </subcellularLocation>
</comment>
<keyword evidence="9 13" id="KW-0798">TonB box</keyword>
<feature type="chain" id="PRO_5043645872" evidence="14">
    <location>
        <begin position="36"/>
        <end position="928"/>
    </location>
</feature>
<proteinExistence type="inferred from homology"/>
<gene>
    <name evidence="16" type="ORF">PLUA15_520004</name>
</gene>
<evidence type="ECO:0000256" key="7">
    <source>
        <dbReference type="ARBA" id="ARBA00022729"/>
    </source>
</evidence>
<keyword evidence="11 12" id="KW-0998">Cell outer membrane</keyword>
<dbReference type="InterPro" id="IPR012910">
    <property type="entry name" value="Plug_dom"/>
</dbReference>
<dbReference type="RefSeq" id="WP_097192721.1">
    <property type="nucleotide sequence ID" value="NZ_OBKZ01000048.1"/>
</dbReference>
<dbReference type="NCBIfam" id="TIGR01786">
    <property type="entry name" value="TonB-hemlactrns"/>
    <property type="match status" value="1"/>
</dbReference>
<dbReference type="Gene3D" id="2.40.170.20">
    <property type="entry name" value="TonB-dependent receptor, beta-barrel domain"/>
    <property type="match status" value="1"/>
</dbReference>
<dbReference type="Pfam" id="PF00593">
    <property type="entry name" value="TonB_dep_Rec_b-barrel"/>
    <property type="match status" value="1"/>
</dbReference>
<feature type="domain" description="Secretin/TonB short N-terminal" evidence="15">
    <location>
        <begin position="70"/>
        <end position="121"/>
    </location>
</feature>
<evidence type="ECO:0000256" key="2">
    <source>
        <dbReference type="ARBA" id="ARBA00009810"/>
    </source>
</evidence>
<dbReference type="Pfam" id="PF07715">
    <property type="entry name" value="Plug"/>
    <property type="match status" value="1"/>
</dbReference>
<dbReference type="AlphaFoldDB" id="A0AAX2HBZ7"/>
<feature type="signal peptide" evidence="14">
    <location>
        <begin position="1"/>
        <end position="35"/>
    </location>
</feature>
<evidence type="ECO:0000313" key="17">
    <source>
        <dbReference type="Proteomes" id="UP000219564"/>
    </source>
</evidence>
<evidence type="ECO:0000256" key="5">
    <source>
        <dbReference type="ARBA" id="ARBA00022496"/>
    </source>
</evidence>
<dbReference type="InterPro" id="IPR011662">
    <property type="entry name" value="Secretin/TonB_short_N"/>
</dbReference>
<dbReference type="InterPro" id="IPR036942">
    <property type="entry name" value="Beta-barrel_TonB_sf"/>
</dbReference>
<dbReference type="GO" id="GO:0015344">
    <property type="term" value="F:siderophore uptake transmembrane transporter activity"/>
    <property type="evidence" value="ECO:0007669"/>
    <property type="project" value="TreeGrafter"/>
</dbReference>
<evidence type="ECO:0000256" key="13">
    <source>
        <dbReference type="RuleBase" id="RU003357"/>
    </source>
</evidence>
<dbReference type="Gene3D" id="3.55.50.30">
    <property type="match status" value="1"/>
</dbReference>
<evidence type="ECO:0000256" key="1">
    <source>
        <dbReference type="ARBA" id="ARBA00004571"/>
    </source>
</evidence>
<dbReference type="InterPro" id="IPR039426">
    <property type="entry name" value="TonB-dep_rcpt-like"/>
</dbReference>
<evidence type="ECO:0000256" key="9">
    <source>
        <dbReference type="ARBA" id="ARBA00023077"/>
    </source>
</evidence>
<evidence type="ECO:0000256" key="6">
    <source>
        <dbReference type="ARBA" id="ARBA00022692"/>
    </source>
</evidence>
<sequence>MVFNQRKGVGAASRLAFAVHVGVFALLAAQVPAQAAEKAESAVQQTFIAFHIPAQPLDKAVLQFAEQAGLQVLFDSHLLQGLHAPALKGDFGVQEGLARLVGSNPIEYRFTGERQVTLTRVDGNPTGALALGTTSISASEAEGNSADWVYQTPSSVAVITRDQIDKRAPRHAADMLEETTGVYTAVNQRDPGLSVNIRGVQDYGRVNMNIDGMRQNFNVNGHQQRNGVMLVDPEMLSGVQIDKGTQSAMGGAAVIGGIATFKTLEASDYLKDGKEFGGRIRAGSGIGELANGTYFNGSGVFAFGNEMGDALFAYSERHFGDYRTGRQNADNLGTQIRNKNVYPQAWKSWLNSEVGDTGSVTRSQMVKFGLNLPNDQRAQFTYLETDSDSNDAWTYINAQHDGYDYVRSSKSNINTGNLALDYSYNPDNELIDFKSKFYYVNTQLDRRNAPHNASASSGNAFGAYEDQFRTSTWGFQAENTSLFDFNNYGVLRWNYGFEGYQDILKSKNNLVPSQNEQDLAWVEGADPEGKRTMASLFSRLDYQYSDWLTLDAGLRYDRYRLDGKTGMSVWELPVHRVVNGVPTVVGGTAKRIDYVYDTEREEGRFSPTFGIGVKPGVDWLQLYARWGKGWRPPAVTEVYMTGRPHGGSAPERVFPNPFLKAEESRDWEFGFNVFKESLFFNNDRLGIKVAYFDNTIKNFSFMHYGIALPETSSGGSLGRSAYVNNSADTRFRGVEYQLNYDMGRVYTHLNYTHMIGKNEFCASDYYMGGAKIRGKQISSWREPYTRPDGKIGYTTKREYEWLDNPLASNKINCGPTMGNAAYMPADRGSLTVGARFLERRLDTGVRLRYSPGNGENLNDWNYSGLEQAAWPKYSVYDLYASYWPTDKLNITLSLENATDEAYFVAMGDTNNLSMARGRTLSGMLEYTF</sequence>
<dbReference type="InterPro" id="IPR011276">
    <property type="entry name" value="TonB_haem/Hb_rcpt"/>
</dbReference>
<keyword evidence="3 12" id="KW-0813">Transport</keyword>
<evidence type="ECO:0000256" key="8">
    <source>
        <dbReference type="ARBA" id="ARBA00023004"/>
    </source>
</evidence>
<dbReference type="InterPro" id="IPR010949">
    <property type="entry name" value="TonB_Hb/transfer/lactofer_rcpt"/>
</dbReference>
<dbReference type="GO" id="GO:0044718">
    <property type="term" value="P:siderophore transmembrane transport"/>
    <property type="evidence" value="ECO:0007669"/>
    <property type="project" value="TreeGrafter"/>
</dbReference>
<keyword evidence="16" id="KW-0675">Receptor</keyword>
<keyword evidence="5" id="KW-0406">Ion transport</keyword>
<dbReference type="SUPFAM" id="SSF56935">
    <property type="entry name" value="Porins"/>
    <property type="match status" value="1"/>
</dbReference>
<evidence type="ECO:0000256" key="14">
    <source>
        <dbReference type="SAM" id="SignalP"/>
    </source>
</evidence>
<dbReference type="PANTHER" id="PTHR30069:SF41">
    <property type="entry name" value="HEME_HEMOPEXIN UTILIZATION PROTEIN C"/>
    <property type="match status" value="1"/>
</dbReference>
<evidence type="ECO:0000313" key="16">
    <source>
        <dbReference type="EMBL" id="SOB54566.1"/>
    </source>
</evidence>
<keyword evidence="6 12" id="KW-0812">Transmembrane</keyword>
<dbReference type="NCBIfam" id="TIGR01785">
    <property type="entry name" value="TonB-hemin"/>
    <property type="match status" value="1"/>
</dbReference>
<dbReference type="Proteomes" id="UP000219564">
    <property type="component" value="Unassembled WGS sequence"/>
</dbReference>
<evidence type="ECO:0000259" key="15">
    <source>
        <dbReference type="SMART" id="SM00965"/>
    </source>
</evidence>
<keyword evidence="7 14" id="KW-0732">Signal</keyword>
<keyword evidence="10 12" id="KW-0472">Membrane</keyword>
<dbReference type="Gene3D" id="2.170.130.10">
    <property type="entry name" value="TonB-dependent receptor, plug domain"/>
    <property type="match status" value="1"/>
</dbReference>
<dbReference type="CDD" id="cd01347">
    <property type="entry name" value="ligand_gated_channel"/>
    <property type="match status" value="1"/>
</dbReference>
<dbReference type="SMART" id="SM00965">
    <property type="entry name" value="STN"/>
    <property type="match status" value="1"/>
</dbReference>
<evidence type="ECO:0000256" key="10">
    <source>
        <dbReference type="ARBA" id="ARBA00023136"/>
    </source>
</evidence>
<evidence type="ECO:0000256" key="12">
    <source>
        <dbReference type="PROSITE-ProRule" id="PRU01360"/>
    </source>
</evidence>
<keyword evidence="4 12" id="KW-1134">Transmembrane beta strand</keyword>
<organism evidence="16 17">
    <name type="scientific">Pseudomonas lundensis</name>
    <dbReference type="NCBI Taxonomy" id="86185"/>
    <lineage>
        <taxon>Bacteria</taxon>
        <taxon>Pseudomonadati</taxon>
        <taxon>Pseudomonadota</taxon>
        <taxon>Gammaproteobacteria</taxon>
        <taxon>Pseudomonadales</taxon>
        <taxon>Pseudomonadaceae</taxon>
        <taxon>Pseudomonas</taxon>
    </lineage>
</organism>
<dbReference type="EMBL" id="OBKZ01000048">
    <property type="protein sequence ID" value="SOB54566.1"/>
    <property type="molecule type" value="Genomic_DNA"/>
</dbReference>
<dbReference type="InterPro" id="IPR000531">
    <property type="entry name" value="Beta-barrel_TonB"/>
</dbReference>
<comment type="caution">
    <text evidence="16">The sequence shown here is derived from an EMBL/GenBank/DDBJ whole genome shotgun (WGS) entry which is preliminary data.</text>
</comment>
<dbReference type="GO" id="GO:0015232">
    <property type="term" value="F:heme transmembrane transporter activity"/>
    <property type="evidence" value="ECO:0007669"/>
    <property type="project" value="InterPro"/>
</dbReference>
<reference evidence="16 17" key="1">
    <citation type="submission" date="2017-08" db="EMBL/GenBank/DDBJ databases">
        <authorList>
            <person name="Chaillou S."/>
        </authorList>
    </citation>
    <scope>NUCLEOTIDE SEQUENCE [LARGE SCALE GENOMIC DNA]</scope>
    <source>
        <strain evidence="16 17">MFPA15A1205</strain>
    </source>
</reference>
<dbReference type="PANTHER" id="PTHR30069">
    <property type="entry name" value="TONB-DEPENDENT OUTER MEMBRANE RECEPTOR"/>
    <property type="match status" value="1"/>
</dbReference>
<keyword evidence="8" id="KW-0408">Iron</keyword>
<dbReference type="PROSITE" id="PS52016">
    <property type="entry name" value="TONB_DEPENDENT_REC_3"/>
    <property type="match status" value="1"/>
</dbReference>